<dbReference type="CDD" id="cd06579">
    <property type="entry name" value="TM_PBP1_transp_AraH_like"/>
    <property type="match status" value="1"/>
</dbReference>
<feature type="transmembrane region" description="Helical" evidence="12">
    <location>
        <begin position="240"/>
        <end position="259"/>
    </location>
</feature>
<feature type="transmembrane region" description="Helical" evidence="12">
    <location>
        <begin position="291"/>
        <end position="310"/>
    </location>
</feature>
<dbReference type="PANTHER" id="PTHR32196:SF32">
    <property type="entry name" value="XYLOSE TRANSPORT SYSTEM PERMEASE PROTEIN XYLH"/>
    <property type="match status" value="1"/>
</dbReference>
<evidence type="ECO:0000313" key="13">
    <source>
        <dbReference type="EMBL" id="RJK96247.1"/>
    </source>
</evidence>
<keyword evidence="3" id="KW-1003">Cell membrane</keyword>
<dbReference type="GO" id="GO:0022857">
    <property type="term" value="F:transmembrane transporter activity"/>
    <property type="evidence" value="ECO:0007669"/>
    <property type="project" value="InterPro"/>
</dbReference>
<keyword evidence="2" id="KW-0813">Transport</keyword>
<feature type="transmembrane region" description="Helical" evidence="12">
    <location>
        <begin position="21"/>
        <end position="37"/>
    </location>
</feature>
<dbReference type="OrthoDB" id="3468954at2"/>
<proteinExistence type="predicted"/>
<evidence type="ECO:0000256" key="5">
    <source>
        <dbReference type="ARBA" id="ARBA00022597"/>
    </source>
</evidence>
<evidence type="ECO:0000256" key="3">
    <source>
        <dbReference type="ARBA" id="ARBA00022475"/>
    </source>
</evidence>
<feature type="transmembrane region" description="Helical" evidence="12">
    <location>
        <begin position="49"/>
        <end position="69"/>
    </location>
</feature>
<evidence type="ECO:0000256" key="9">
    <source>
        <dbReference type="ARBA" id="ARBA00035611"/>
    </source>
</evidence>
<dbReference type="NCBIfam" id="NF040906">
    <property type="entry name" value="GguB"/>
    <property type="match status" value="1"/>
</dbReference>
<dbReference type="InterPro" id="IPR001851">
    <property type="entry name" value="ABC_transp_permease"/>
</dbReference>
<keyword evidence="6 12" id="KW-0812">Transmembrane</keyword>
<keyword evidence="14" id="KW-1185">Reference proteome</keyword>
<keyword evidence="4" id="KW-0997">Cell inner membrane</keyword>
<comment type="caution">
    <text evidence="13">The sequence shown here is derived from an EMBL/GenBank/DDBJ whole genome shotgun (WGS) entry which is preliminary data.</text>
</comment>
<evidence type="ECO:0000256" key="10">
    <source>
        <dbReference type="ARBA" id="ARBA00035686"/>
    </source>
</evidence>
<gene>
    <name evidence="13" type="ORF">D5H78_08235</name>
</gene>
<comment type="function">
    <text evidence="9">Part of the binding-protein-dependent transport system for D-xylose. Probably responsible for the translocation of the substrate across the membrane.</text>
</comment>
<dbReference type="Pfam" id="PF02653">
    <property type="entry name" value="BPD_transp_2"/>
    <property type="match status" value="1"/>
</dbReference>
<sequence length="434" mass="45564">MKALSDLKRMFGGGQSGGRQFGMIFSLVAIVLLFQFLTDGLTLSSGNLIQLVSQYSYILILAIGMVMVIIAGHIDLSVGSVAAFCGIVVATAMQDWGLAWPLAILLGLAVGAVIGAWQGFWVAYVGVPAFIVTLAGMLLFRGGNQYIGNADTIPVPEGFREIGAGFLPEWGPDTGYNNSTLLLGLLLCLLIAVREYRLRAVQSRMRSEMAPAWVSLVKVGLLVAVVVYFTLLFASGRVGTSFPVSGVILLVLVLVYSFVTRSTIFGRHIYAVGGNAHAAELSGVKSRRVNFFVMMNMSVLASLAGMIFVARSAASGPQDGLNWELDAIAAVFIGGAAVAGGVGTVIGSIIGGLVMAVLNNGLQLLGVGADRVQIIKGLVLLAAVALDVYNKKQGRPSITGYLTRSFRRPATPEPEGLAPTSGTPESARPTVPTP</sequence>
<protein>
    <recommendedName>
        <fullName evidence="10">Xylose transport system permease protein XylH</fullName>
    </recommendedName>
</protein>
<name>A0A3A3Z172_9ACTN</name>
<dbReference type="AlphaFoldDB" id="A0A3A3Z172"/>
<feature type="transmembrane region" description="Helical" evidence="12">
    <location>
        <begin position="213"/>
        <end position="234"/>
    </location>
</feature>
<keyword evidence="5" id="KW-0762">Sugar transport</keyword>
<evidence type="ECO:0000313" key="14">
    <source>
        <dbReference type="Proteomes" id="UP000265614"/>
    </source>
</evidence>
<evidence type="ECO:0000256" key="1">
    <source>
        <dbReference type="ARBA" id="ARBA00004651"/>
    </source>
</evidence>
<evidence type="ECO:0000256" key="12">
    <source>
        <dbReference type="SAM" id="Phobius"/>
    </source>
</evidence>
<dbReference type="Proteomes" id="UP000265614">
    <property type="component" value="Unassembled WGS sequence"/>
</dbReference>
<dbReference type="EMBL" id="QZEZ01000003">
    <property type="protein sequence ID" value="RJK96247.1"/>
    <property type="molecule type" value="Genomic_DNA"/>
</dbReference>
<evidence type="ECO:0000256" key="11">
    <source>
        <dbReference type="SAM" id="MobiDB-lite"/>
    </source>
</evidence>
<feature type="transmembrane region" description="Helical" evidence="12">
    <location>
        <begin position="330"/>
        <end position="358"/>
    </location>
</feature>
<feature type="transmembrane region" description="Helical" evidence="12">
    <location>
        <begin position="122"/>
        <end position="140"/>
    </location>
</feature>
<evidence type="ECO:0000256" key="7">
    <source>
        <dbReference type="ARBA" id="ARBA00022989"/>
    </source>
</evidence>
<keyword evidence="8 12" id="KW-0472">Membrane</keyword>
<dbReference type="GO" id="GO:0005886">
    <property type="term" value="C:plasma membrane"/>
    <property type="evidence" value="ECO:0007669"/>
    <property type="project" value="UniProtKB-SubCell"/>
</dbReference>
<evidence type="ECO:0000256" key="6">
    <source>
        <dbReference type="ARBA" id="ARBA00022692"/>
    </source>
</evidence>
<dbReference type="PANTHER" id="PTHR32196">
    <property type="entry name" value="ABC TRANSPORTER PERMEASE PROTEIN YPHD-RELATED-RELATED"/>
    <property type="match status" value="1"/>
</dbReference>
<feature type="transmembrane region" description="Helical" evidence="12">
    <location>
        <begin position="99"/>
        <end position="117"/>
    </location>
</feature>
<comment type="subcellular location">
    <subcellularLocation>
        <location evidence="1">Cell membrane</location>
        <topology evidence="1">Multi-pass membrane protein</topology>
    </subcellularLocation>
</comment>
<organism evidence="13 14">
    <name type="scientific">Vallicoccus soli</name>
    <dbReference type="NCBI Taxonomy" id="2339232"/>
    <lineage>
        <taxon>Bacteria</taxon>
        <taxon>Bacillati</taxon>
        <taxon>Actinomycetota</taxon>
        <taxon>Actinomycetes</taxon>
        <taxon>Motilibacterales</taxon>
        <taxon>Vallicoccaceae</taxon>
        <taxon>Vallicoccus</taxon>
    </lineage>
</organism>
<dbReference type="RefSeq" id="WP_119949979.1">
    <property type="nucleotide sequence ID" value="NZ_QZEZ01000003.1"/>
</dbReference>
<keyword evidence="7 12" id="KW-1133">Transmembrane helix</keyword>
<reference evidence="13 14" key="1">
    <citation type="submission" date="2018-09" db="EMBL/GenBank/DDBJ databases">
        <title>YIM 75000 draft genome.</title>
        <authorList>
            <person name="Tang S."/>
            <person name="Feng Y."/>
        </authorList>
    </citation>
    <scope>NUCLEOTIDE SEQUENCE [LARGE SCALE GENOMIC DNA]</scope>
    <source>
        <strain evidence="13 14">YIM 75000</strain>
    </source>
</reference>
<feature type="region of interest" description="Disordered" evidence="11">
    <location>
        <begin position="401"/>
        <end position="434"/>
    </location>
</feature>
<evidence type="ECO:0000256" key="2">
    <source>
        <dbReference type="ARBA" id="ARBA00022448"/>
    </source>
</evidence>
<evidence type="ECO:0000256" key="8">
    <source>
        <dbReference type="ARBA" id="ARBA00023136"/>
    </source>
</evidence>
<evidence type="ECO:0000256" key="4">
    <source>
        <dbReference type="ARBA" id="ARBA00022519"/>
    </source>
</evidence>
<accession>A0A3A3Z172</accession>